<comment type="similarity">
    <text evidence="3">Belongs to the ZPS1 family.</text>
</comment>
<feature type="chain" id="PRO_5011956085" evidence="5">
    <location>
        <begin position="18"/>
        <end position="293"/>
    </location>
</feature>
<dbReference type="InterPro" id="IPR029482">
    <property type="entry name" value="HRXXH"/>
</dbReference>
<protein>
    <submittedName>
        <fullName evidence="7">CIC11C00000005773</fullName>
    </submittedName>
</protein>
<feature type="compositionally biased region" description="Basic and acidic residues" evidence="4">
    <location>
        <begin position="280"/>
        <end position="293"/>
    </location>
</feature>
<accession>A0A1L0DA97</accession>
<feature type="domain" description="Putative peptidase" evidence="6">
    <location>
        <begin position="6"/>
        <end position="242"/>
    </location>
</feature>
<dbReference type="GO" id="GO:0008237">
    <property type="term" value="F:metallopeptidase activity"/>
    <property type="evidence" value="ECO:0007669"/>
    <property type="project" value="InterPro"/>
</dbReference>
<feature type="signal peptide" evidence="5">
    <location>
        <begin position="1"/>
        <end position="17"/>
    </location>
</feature>
<dbReference type="GO" id="GO:0008270">
    <property type="term" value="F:zinc ion binding"/>
    <property type="evidence" value="ECO:0007669"/>
    <property type="project" value="TreeGrafter"/>
</dbReference>
<proteinExistence type="inferred from homology"/>
<dbReference type="STRING" id="45354.A0A1L0DA97"/>
<feature type="compositionally biased region" description="Low complexity" evidence="4">
    <location>
        <begin position="256"/>
        <end position="268"/>
    </location>
</feature>
<keyword evidence="2" id="KW-0325">Glycoprotein</keyword>
<name>A0A1L0DA97_9ASCO</name>
<dbReference type="InterPro" id="IPR039124">
    <property type="entry name" value="PRA1-like"/>
</dbReference>
<evidence type="ECO:0000256" key="3">
    <source>
        <dbReference type="ARBA" id="ARBA00060890"/>
    </source>
</evidence>
<dbReference type="Pfam" id="PF13933">
    <property type="entry name" value="HRXXH"/>
    <property type="match status" value="1"/>
</dbReference>
<evidence type="ECO:0000256" key="1">
    <source>
        <dbReference type="ARBA" id="ARBA00022729"/>
    </source>
</evidence>
<dbReference type="GO" id="GO:0005576">
    <property type="term" value="C:extracellular region"/>
    <property type="evidence" value="ECO:0007669"/>
    <property type="project" value="TreeGrafter"/>
</dbReference>
<dbReference type="GO" id="GO:0009277">
    <property type="term" value="C:fungal-type cell wall"/>
    <property type="evidence" value="ECO:0007669"/>
    <property type="project" value="TreeGrafter"/>
</dbReference>
<dbReference type="CDD" id="cd11307">
    <property type="entry name" value="M35_Asp_f2_like"/>
    <property type="match status" value="1"/>
</dbReference>
<dbReference type="AlphaFoldDB" id="A0A1L0DA97"/>
<dbReference type="PANTHER" id="PTHR39399:SF1">
    <property type="entry name" value="PROTEIN ZPS1"/>
    <property type="match status" value="1"/>
</dbReference>
<feature type="region of interest" description="Disordered" evidence="4">
    <location>
        <begin position="239"/>
        <end position="293"/>
    </location>
</feature>
<evidence type="ECO:0000256" key="2">
    <source>
        <dbReference type="ARBA" id="ARBA00023180"/>
    </source>
</evidence>
<reference evidence="7 8" key="1">
    <citation type="submission" date="2016-10" db="EMBL/GenBank/DDBJ databases">
        <authorList>
            <person name="de Groot N.N."/>
        </authorList>
    </citation>
    <scope>NUCLEOTIDE SEQUENCE [LARGE SCALE GENOMIC DNA]</scope>
    <source>
        <strain evidence="7 8">CBS 141442</strain>
    </source>
</reference>
<dbReference type="Proteomes" id="UP000182334">
    <property type="component" value="Chromosome III"/>
</dbReference>
<dbReference type="InterPro" id="IPR024079">
    <property type="entry name" value="MetalloPept_cat_dom_sf"/>
</dbReference>
<dbReference type="Gene3D" id="3.40.390.10">
    <property type="entry name" value="Collagenase (Catalytic Domain)"/>
    <property type="match status" value="1"/>
</dbReference>
<dbReference type="SUPFAM" id="SSF55486">
    <property type="entry name" value="Metalloproteases ('zincins'), catalytic domain"/>
    <property type="match status" value="1"/>
</dbReference>
<dbReference type="OrthoDB" id="4689212at2759"/>
<organism evidence="7 8">
    <name type="scientific">Sungouiella intermedia</name>
    <dbReference type="NCBI Taxonomy" id="45354"/>
    <lineage>
        <taxon>Eukaryota</taxon>
        <taxon>Fungi</taxon>
        <taxon>Dikarya</taxon>
        <taxon>Ascomycota</taxon>
        <taxon>Saccharomycotina</taxon>
        <taxon>Pichiomycetes</taxon>
        <taxon>Metschnikowiaceae</taxon>
        <taxon>Sungouiella</taxon>
    </lineage>
</organism>
<evidence type="ECO:0000259" key="6">
    <source>
        <dbReference type="Pfam" id="PF13933"/>
    </source>
</evidence>
<dbReference type="GO" id="GO:0005178">
    <property type="term" value="F:integrin binding"/>
    <property type="evidence" value="ECO:0007669"/>
    <property type="project" value="TreeGrafter"/>
</dbReference>
<gene>
    <name evidence="7" type="ORF">SAMEA4029010_CIC11G00000005773</name>
</gene>
<keyword evidence="8" id="KW-1185">Reference proteome</keyword>
<dbReference type="GO" id="GO:0009986">
    <property type="term" value="C:cell surface"/>
    <property type="evidence" value="ECO:0007669"/>
    <property type="project" value="TreeGrafter"/>
</dbReference>
<keyword evidence="1 5" id="KW-0732">Signal</keyword>
<evidence type="ECO:0000256" key="4">
    <source>
        <dbReference type="SAM" id="MobiDB-lite"/>
    </source>
</evidence>
<dbReference type="EMBL" id="LT635758">
    <property type="protein sequence ID" value="SGZ52912.1"/>
    <property type="molecule type" value="Genomic_DNA"/>
</dbReference>
<dbReference type="PANTHER" id="PTHR39399">
    <property type="entry name" value="PROTEIN ZPS1"/>
    <property type="match status" value="1"/>
</dbReference>
<dbReference type="FunFam" id="3.40.390.10:FF:000043">
    <property type="entry name" value="Major allergen Asp F2"/>
    <property type="match status" value="1"/>
</dbReference>
<evidence type="ECO:0000313" key="8">
    <source>
        <dbReference type="Proteomes" id="UP000182334"/>
    </source>
</evidence>
<evidence type="ECO:0000256" key="5">
    <source>
        <dbReference type="SAM" id="SignalP"/>
    </source>
</evidence>
<evidence type="ECO:0000313" key="7">
    <source>
        <dbReference type="EMBL" id="SGZ52912.1"/>
    </source>
</evidence>
<sequence>MKLSVLLSASMVAAAPAFIIETPSNSTSIESFFVFDPTWNQDFEIHESCNHTQVNQLNQAFAETKILAQQAKDHTLRYGNSSEIYRRYFGNAPTGEVVGIYENVISANKTGVLFRCDDIDGNCKLDGWAGHWRGENGTDETVICDLSYTSRLFLSQVCSRGYTVAGSKNSVYWAGDLLHRIWHTDKIGQGVVGHYADTFEECLELGEHNQTLAVRNSATLRYYALDVYAFEVAEPGVGCTGDLPEGHDESDESDSSSEVASPATATATESEEPEAAHGGTECHTHANGETHCV</sequence>